<dbReference type="InterPro" id="IPR007353">
    <property type="entry name" value="DUF421"/>
</dbReference>
<evidence type="ECO:0000259" key="8">
    <source>
        <dbReference type="Pfam" id="PF04239"/>
    </source>
</evidence>
<name>A0A4P6ZXI8_9BACL</name>
<keyword evidence="4 7" id="KW-0812">Transmembrane</keyword>
<feature type="transmembrane region" description="Helical" evidence="7">
    <location>
        <begin position="37"/>
        <end position="55"/>
    </location>
</feature>
<evidence type="ECO:0000256" key="2">
    <source>
        <dbReference type="ARBA" id="ARBA00006448"/>
    </source>
</evidence>
<protein>
    <submittedName>
        <fullName evidence="9">DUF421 domain-containing protein</fullName>
    </submittedName>
</protein>
<evidence type="ECO:0000256" key="7">
    <source>
        <dbReference type="SAM" id="Phobius"/>
    </source>
</evidence>
<feature type="transmembrane region" description="Helical" evidence="7">
    <location>
        <begin position="6"/>
        <end position="25"/>
    </location>
</feature>
<dbReference type="AlphaFoldDB" id="A0A4P6ZXI8"/>
<dbReference type="OrthoDB" id="1682423at2"/>
<keyword evidence="3" id="KW-1003">Cell membrane</keyword>
<organism evidence="9 10">
    <name type="scientific">Paenisporosarcina antarctica</name>
    <dbReference type="NCBI Taxonomy" id="417367"/>
    <lineage>
        <taxon>Bacteria</taxon>
        <taxon>Bacillati</taxon>
        <taxon>Bacillota</taxon>
        <taxon>Bacilli</taxon>
        <taxon>Bacillales</taxon>
        <taxon>Caryophanaceae</taxon>
        <taxon>Paenisporosarcina</taxon>
    </lineage>
</organism>
<gene>
    <name evidence="9" type="ORF">E2636_06545</name>
</gene>
<comment type="similarity">
    <text evidence="2">Belongs to the UPF0702 family.</text>
</comment>
<keyword evidence="6 7" id="KW-0472">Membrane</keyword>
<evidence type="ECO:0000313" key="9">
    <source>
        <dbReference type="EMBL" id="QBP40799.1"/>
    </source>
</evidence>
<keyword evidence="5 7" id="KW-1133">Transmembrane helix</keyword>
<feature type="domain" description="YetF C-terminal" evidence="8">
    <location>
        <begin position="85"/>
        <end position="202"/>
    </location>
</feature>
<comment type="subcellular location">
    <subcellularLocation>
        <location evidence="1">Cell membrane</location>
        <topology evidence="1">Multi-pass membrane protein</topology>
    </subcellularLocation>
</comment>
<evidence type="ECO:0000256" key="5">
    <source>
        <dbReference type="ARBA" id="ARBA00022989"/>
    </source>
</evidence>
<reference evidence="9 10" key="1">
    <citation type="submission" date="2019-03" db="EMBL/GenBank/DDBJ databases">
        <title>Complete genome sequence of Paenisporosarcina antarctica CGMCC 1.6503T.</title>
        <authorList>
            <person name="Rong J.-C."/>
            <person name="Chi N.-Y."/>
            <person name="Zhang Q.-F."/>
        </authorList>
    </citation>
    <scope>NUCLEOTIDE SEQUENCE [LARGE SCALE GENOMIC DNA]</scope>
    <source>
        <strain evidence="9 10">CGMCC 1.6503</strain>
    </source>
</reference>
<dbReference type="Gene3D" id="3.30.240.20">
    <property type="entry name" value="bsu07140 like domains"/>
    <property type="match status" value="2"/>
</dbReference>
<dbReference type="RefSeq" id="WP_134209485.1">
    <property type="nucleotide sequence ID" value="NZ_CP038015.1"/>
</dbReference>
<dbReference type="PANTHER" id="PTHR34582:SF6">
    <property type="entry name" value="UPF0702 TRANSMEMBRANE PROTEIN YCAP"/>
    <property type="match status" value="1"/>
</dbReference>
<dbReference type="EMBL" id="CP038015">
    <property type="protein sequence ID" value="QBP40799.1"/>
    <property type="molecule type" value="Genomic_DNA"/>
</dbReference>
<dbReference type="GO" id="GO:0005886">
    <property type="term" value="C:plasma membrane"/>
    <property type="evidence" value="ECO:0007669"/>
    <property type="project" value="UniProtKB-SubCell"/>
</dbReference>
<dbReference type="InterPro" id="IPR023090">
    <property type="entry name" value="UPF0702_alpha/beta_dom_sf"/>
</dbReference>
<keyword evidence="10" id="KW-1185">Reference proteome</keyword>
<proteinExistence type="inferred from homology"/>
<evidence type="ECO:0000256" key="1">
    <source>
        <dbReference type="ARBA" id="ARBA00004651"/>
    </source>
</evidence>
<evidence type="ECO:0000256" key="6">
    <source>
        <dbReference type="ARBA" id="ARBA00023136"/>
    </source>
</evidence>
<accession>A0A4P6ZXI8</accession>
<sequence>MGEIGILFTIAWRTIFLYILILIIFRLMGKREVGELSLMDLVIFVLIAEVASYAIDDPKRNLFESILPMLLLLLIQFVTSYMSLKSKKIRDLIDGDPSVIIRNGEIIESEMRKIRYNLDDLFQQLREQQIGSIQDVSYAFLEPSGNLSVFKFEGDHPVLPLIVDGDIQEGHLKLIQHDKQWLLDELKQIHIYDPKTVFYCSYEREKLYVQLRERFKSS</sequence>
<feature type="transmembrane region" description="Helical" evidence="7">
    <location>
        <begin position="67"/>
        <end position="84"/>
    </location>
</feature>
<dbReference type="Pfam" id="PF04239">
    <property type="entry name" value="DUF421"/>
    <property type="match status" value="1"/>
</dbReference>
<evidence type="ECO:0000313" key="10">
    <source>
        <dbReference type="Proteomes" id="UP000294292"/>
    </source>
</evidence>
<evidence type="ECO:0000256" key="4">
    <source>
        <dbReference type="ARBA" id="ARBA00022692"/>
    </source>
</evidence>
<dbReference type="Proteomes" id="UP000294292">
    <property type="component" value="Chromosome"/>
</dbReference>
<dbReference type="PANTHER" id="PTHR34582">
    <property type="entry name" value="UPF0702 TRANSMEMBRANE PROTEIN YCAP"/>
    <property type="match status" value="1"/>
</dbReference>
<dbReference type="KEGG" id="panc:E2636_06545"/>
<evidence type="ECO:0000256" key="3">
    <source>
        <dbReference type="ARBA" id="ARBA00022475"/>
    </source>
</evidence>